<name>A0A8C1CMB8_CYPCA</name>
<dbReference type="GO" id="GO:0005179">
    <property type="term" value="F:hormone activity"/>
    <property type="evidence" value="ECO:0007669"/>
    <property type="project" value="UniProtKB-KW"/>
</dbReference>
<dbReference type="GO" id="GO:0005737">
    <property type="term" value="C:cytoplasm"/>
    <property type="evidence" value="ECO:0007669"/>
    <property type="project" value="TreeGrafter"/>
</dbReference>
<dbReference type="Proteomes" id="UP001108240">
    <property type="component" value="Unplaced"/>
</dbReference>
<dbReference type="Ensembl" id="ENSCCRT00000053778.2">
    <property type="protein sequence ID" value="ENSCCRP00000049649.1"/>
    <property type="gene ID" value="ENSCCRG00000026356.2"/>
</dbReference>
<evidence type="ECO:0000256" key="1">
    <source>
        <dbReference type="ARBA" id="ARBA00003920"/>
    </source>
</evidence>
<evidence type="ECO:0000256" key="3">
    <source>
        <dbReference type="ARBA" id="ARBA00006552"/>
    </source>
</evidence>
<keyword evidence="11" id="KW-1185">Reference proteome</keyword>
<evidence type="ECO:0000313" key="10">
    <source>
        <dbReference type="Ensembl" id="ENSCCRP00000049649.1"/>
    </source>
</evidence>
<dbReference type="InterPro" id="IPR001545">
    <property type="entry name" value="Gonadotropin_bsu"/>
</dbReference>
<dbReference type="PANTHER" id="PTHR11515:SF29">
    <property type="entry name" value="THYROTROPIN SUBUNIT BETA-LIKE"/>
    <property type="match status" value="1"/>
</dbReference>
<evidence type="ECO:0000256" key="5">
    <source>
        <dbReference type="ARBA" id="ARBA00022525"/>
    </source>
</evidence>
<reference evidence="10" key="1">
    <citation type="submission" date="2025-08" db="UniProtKB">
        <authorList>
            <consortium name="Ensembl"/>
        </authorList>
    </citation>
    <scope>IDENTIFICATION</scope>
</reference>
<dbReference type="SUPFAM" id="SSF57501">
    <property type="entry name" value="Cystine-knot cytokines"/>
    <property type="match status" value="1"/>
</dbReference>
<reference evidence="10" key="2">
    <citation type="submission" date="2025-09" db="UniProtKB">
        <authorList>
            <consortium name="Ensembl"/>
        </authorList>
    </citation>
    <scope>IDENTIFICATION</scope>
</reference>
<evidence type="ECO:0000259" key="9">
    <source>
        <dbReference type="Pfam" id="PF00007"/>
    </source>
</evidence>
<keyword evidence="7" id="KW-1015">Disulfide bond</keyword>
<evidence type="ECO:0000256" key="8">
    <source>
        <dbReference type="ARBA" id="ARBA00023180"/>
    </source>
</evidence>
<organism evidence="10 11">
    <name type="scientific">Cyprinus carpio carpio</name>
    <dbReference type="NCBI Taxonomy" id="630221"/>
    <lineage>
        <taxon>Eukaryota</taxon>
        <taxon>Metazoa</taxon>
        <taxon>Chordata</taxon>
        <taxon>Craniata</taxon>
        <taxon>Vertebrata</taxon>
        <taxon>Euteleostomi</taxon>
        <taxon>Actinopterygii</taxon>
        <taxon>Neopterygii</taxon>
        <taxon>Teleostei</taxon>
        <taxon>Ostariophysi</taxon>
        <taxon>Cypriniformes</taxon>
        <taxon>Cyprinidae</taxon>
        <taxon>Cyprininae</taxon>
        <taxon>Cyprinus</taxon>
    </lineage>
</organism>
<evidence type="ECO:0000256" key="7">
    <source>
        <dbReference type="ARBA" id="ARBA00023157"/>
    </source>
</evidence>
<comment type="similarity">
    <text evidence="3">Belongs to the glycoprotein hormones subunit beta family.</text>
</comment>
<dbReference type="PANTHER" id="PTHR11515">
    <property type="entry name" value="GLYCOPROTEIN HORMONE BETA CHAIN"/>
    <property type="match status" value="1"/>
</dbReference>
<dbReference type="InterPro" id="IPR029034">
    <property type="entry name" value="Cystine-knot_cytokine"/>
</dbReference>
<keyword evidence="6" id="KW-0372">Hormone</keyword>
<dbReference type="Pfam" id="PF00007">
    <property type="entry name" value="Cys_knot"/>
    <property type="match status" value="1"/>
</dbReference>
<dbReference type="CDD" id="cd00069">
    <property type="entry name" value="GHB_like"/>
    <property type="match status" value="1"/>
</dbReference>
<dbReference type="Gene3D" id="2.10.90.10">
    <property type="entry name" value="Cystine-knot cytokines"/>
    <property type="match status" value="1"/>
</dbReference>
<protein>
    <submittedName>
        <fullName evidence="10">Thyroid stimulating hormone subunit beta</fullName>
    </submittedName>
</protein>
<dbReference type="GO" id="GO:2000866">
    <property type="term" value="P:positive regulation of estradiol secretion"/>
    <property type="evidence" value="ECO:0007669"/>
    <property type="project" value="UniProtKB-ARBA"/>
</dbReference>
<evidence type="ECO:0000256" key="4">
    <source>
        <dbReference type="ARBA" id="ARBA00011870"/>
    </source>
</evidence>
<comment type="subcellular location">
    <subcellularLocation>
        <location evidence="2">Secreted</location>
    </subcellularLocation>
</comment>
<keyword evidence="8" id="KW-0325">Glycoprotein</keyword>
<evidence type="ECO:0000313" key="11">
    <source>
        <dbReference type="Proteomes" id="UP001108240"/>
    </source>
</evidence>
<proteinExistence type="inferred from homology"/>
<dbReference type="GO" id="GO:0007186">
    <property type="term" value="P:G protein-coupled receptor signaling pathway"/>
    <property type="evidence" value="ECO:0007669"/>
    <property type="project" value="TreeGrafter"/>
</dbReference>
<dbReference type="AlphaFoldDB" id="A0A8C1CMB8"/>
<sequence>MNGAMLFCSLLFVLGGDVLLACSLKNYTLYVERHECGHCMAINTTMCSGMCFTQVRDTNVRGFVGKRFLIQRGCMHRSVVYHSAKMPGCPVHIDPLFFYPVARRCRCTKCNTTRNECVYKPKHTPSKCSEHLRERQSFFIVVLLSASFFTINVCINH</sequence>
<accession>A0A8C1CMB8</accession>
<dbReference type="GO" id="GO:0005615">
    <property type="term" value="C:extracellular space"/>
    <property type="evidence" value="ECO:0007669"/>
    <property type="project" value="TreeGrafter"/>
</dbReference>
<evidence type="ECO:0000256" key="2">
    <source>
        <dbReference type="ARBA" id="ARBA00004613"/>
    </source>
</evidence>
<keyword evidence="5" id="KW-0964">Secreted</keyword>
<dbReference type="InterPro" id="IPR006208">
    <property type="entry name" value="Glyco_hormone_CN"/>
</dbReference>
<dbReference type="GO" id="GO:0031762">
    <property type="term" value="F:follicle-stimulating hormone receptor binding"/>
    <property type="evidence" value="ECO:0007669"/>
    <property type="project" value="UniProtKB-ARBA"/>
</dbReference>
<dbReference type="FunFam" id="2.10.90.10:FF:000007">
    <property type="entry name" value="Luteinizing hormone beta subunit"/>
    <property type="match status" value="1"/>
</dbReference>
<dbReference type="GeneTree" id="ENSGT00940000158152"/>
<comment type="function">
    <text evidence="1">Involved in gametogenesis and steroidogenesis.</text>
</comment>
<dbReference type="SMART" id="SM00068">
    <property type="entry name" value="GHB"/>
    <property type="match status" value="1"/>
</dbReference>
<comment type="subunit">
    <text evidence="4">Heterodimer of an alpha and a beta chain.</text>
</comment>
<feature type="domain" description="Glycoprotein hormone subunit beta" evidence="9">
    <location>
        <begin position="21"/>
        <end position="124"/>
    </location>
</feature>
<dbReference type="GO" id="GO:2000836">
    <property type="term" value="P:positive regulation of androgen secretion"/>
    <property type="evidence" value="ECO:0007669"/>
    <property type="project" value="UniProtKB-ARBA"/>
</dbReference>
<evidence type="ECO:0000256" key="6">
    <source>
        <dbReference type="ARBA" id="ARBA00022702"/>
    </source>
</evidence>
<dbReference type="GO" id="GO:0010628">
    <property type="term" value="P:positive regulation of gene expression"/>
    <property type="evidence" value="ECO:0007669"/>
    <property type="project" value="UniProtKB-ARBA"/>
</dbReference>